<gene>
    <name evidence="2" type="ORF">M0R45_038187</name>
</gene>
<feature type="region of interest" description="Disordered" evidence="1">
    <location>
        <begin position="169"/>
        <end position="193"/>
    </location>
</feature>
<evidence type="ECO:0000256" key="1">
    <source>
        <dbReference type="SAM" id="MobiDB-lite"/>
    </source>
</evidence>
<reference evidence="2 3" key="1">
    <citation type="journal article" date="2023" name="G3 (Bethesda)">
        <title>A chromosome-length genome assembly and annotation of blackberry (Rubus argutus, cv. 'Hillquist').</title>
        <authorList>
            <person name="Bruna T."/>
            <person name="Aryal R."/>
            <person name="Dudchenko O."/>
            <person name="Sargent D.J."/>
            <person name="Mead D."/>
            <person name="Buti M."/>
            <person name="Cavallini A."/>
            <person name="Hytonen T."/>
            <person name="Andres J."/>
            <person name="Pham M."/>
            <person name="Weisz D."/>
            <person name="Mascagni F."/>
            <person name="Usai G."/>
            <person name="Natali L."/>
            <person name="Bassil N."/>
            <person name="Fernandez G.E."/>
            <person name="Lomsadze A."/>
            <person name="Armour M."/>
            <person name="Olukolu B."/>
            <person name="Poorten T."/>
            <person name="Britton C."/>
            <person name="Davik J."/>
            <person name="Ashrafi H."/>
            <person name="Aiden E.L."/>
            <person name="Borodovsky M."/>
            <person name="Worthington M."/>
        </authorList>
    </citation>
    <scope>NUCLEOTIDE SEQUENCE [LARGE SCALE GENOMIC DNA]</scope>
    <source>
        <strain evidence="2">PI 553951</strain>
    </source>
</reference>
<evidence type="ECO:0000313" key="3">
    <source>
        <dbReference type="Proteomes" id="UP001457282"/>
    </source>
</evidence>
<dbReference type="Gene3D" id="1.20.1250.20">
    <property type="entry name" value="MFS general substrate transporter like domains"/>
    <property type="match status" value="1"/>
</dbReference>
<dbReference type="Proteomes" id="UP001457282">
    <property type="component" value="Unassembled WGS sequence"/>
</dbReference>
<comment type="caution">
    <text evidence="2">The sequence shown here is derived from an EMBL/GenBank/DDBJ whole genome shotgun (WGS) entry which is preliminary data.</text>
</comment>
<dbReference type="InterPro" id="IPR036259">
    <property type="entry name" value="MFS_trans_sf"/>
</dbReference>
<dbReference type="AlphaFoldDB" id="A0AAW1W4S7"/>
<accession>A0AAW1W4S7</accession>
<keyword evidence="3" id="KW-1185">Reference proteome</keyword>
<evidence type="ECO:0000313" key="2">
    <source>
        <dbReference type="EMBL" id="KAK9914406.1"/>
    </source>
</evidence>
<name>A0AAW1W4S7_RUBAR</name>
<proteinExistence type="predicted"/>
<dbReference type="EMBL" id="JBEDUW010000007">
    <property type="protein sequence ID" value="KAK9914406.1"/>
    <property type="molecule type" value="Genomic_DNA"/>
</dbReference>
<protein>
    <submittedName>
        <fullName evidence="2">Uncharacterized protein</fullName>
    </submittedName>
</protein>
<sequence>MGQVLEIEIQAEQDKVLQFKNANEYKLLSTEFISRHGKHLIGTMTTWFLLDIAFLQPKFDSKDIFPVMHLTDKPEQVNALREVFQTSRAMFVIALLGSFPALLVHSPFHRKTRTVQDPTRRVLHDVRVHAHHRASKYDYLKIIHQYLQLSTGFVSRSMVTETKGRSLEEISGEDVGNGGENETQMTGTPTMSR</sequence>
<feature type="compositionally biased region" description="Polar residues" evidence="1">
    <location>
        <begin position="180"/>
        <end position="193"/>
    </location>
</feature>
<organism evidence="2 3">
    <name type="scientific">Rubus argutus</name>
    <name type="common">Southern blackberry</name>
    <dbReference type="NCBI Taxonomy" id="59490"/>
    <lineage>
        <taxon>Eukaryota</taxon>
        <taxon>Viridiplantae</taxon>
        <taxon>Streptophyta</taxon>
        <taxon>Embryophyta</taxon>
        <taxon>Tracheophyta</taxon>
        <taxon>Spermatophyta</taxon>
        <taxon>Magnoliopsida</taxon>
        <taxon>eudicotyledons</taxon>
        <taxon>Gunneridae</taxon>
        <taxon>Pentapetalae</taxon>
        <taxon>rosids</taxon>
        <taxon>fabids</taxon>
        <taxon>Rosales</taxon>
        <taxon>Rosaceae</taxon>
        <taxon>Rosoideae</taxon>
        <taxon>Rosoideae incertae sedis</taxon>
        <taxon>Rubus</taxon>
    </lineage>
</organism>